<proteinExistence type="predicted"/>
<evidence type="ECO:0000313" key="2">
    <source>
        <dbReference type="EMBL" id="PAV94163.1"/>
    </source>
</evidence>
<comment type="caution">
    <text evidence="2">The sequence shown here is derived from an EMBL/GenBank/DDBJ whole genome shotgun (WGS) entry which is preliminary data.</text>
</comment>
<dbReference type="InterPro" id="IPR015927">
    <property type="entry name" value="Peptidase_S24_S26A/B/C"/>
</dbReference>
<keyword evidence="3" id="KW-1185">Reference proteome</keyword>
<dbReference type="PROSITE" id="PS50943">
    <property type="entry name" value="HTH_CROC1"/>
    <property type="match status" value="1"/>
</dbReference>
<dbReference type="EMBL" id="NQMS01000018">
    <property type="protein sequence ID" value="PAV94163.1"/>
    <property type="molecule type" value="Genomic_DNA"/>
</dbReference>
<dbReference type="InterPro" id="IPR039418">
    <property type="entry name" value="LexA-like"/>
</dbReference>
<dbReference type="InterPro" id="IPR001387">
    <property type="entry name" value="Cro/C1-type_HTH"/>
</dbReference>
<dbReference type="PANTHER" id="PTHR33516:SF2">
    <property type="entry name" value="LEXA REPRESSOR-RELATED"/>
    <property type="match status" value="1"/>
</dbReference>
<evidence type="ECO:0000313" key="3">
    <source>
        <dbReference type="Proteomes" id="UP000218796"/>
    </source>
</evidence>
<gene>
    <name evidence="2" type="ORF">CJD50_22265</name>
</gene>
<accession>A0A2A2M6N6</accession>
<dbReference type="Gene3D" id="2.10.109.10">
    <property type="entry name" value="Umud Fragment, subunit A"/>
    <property type="match status" value="1"/>
</dbReference>
<organism evidence="2 3">
    <name type="scientific">Hafnia paralvei</name>
    <dbReference type="NCBI Taxonomy" id="546367"/>
    <lineage>
        <taxon>Bacteria</taxon>
        <taxon>Pseudomonadati</taxon>
        <taxon>Pseudomonadota</taxon>
        <taxon>Gammaproteobacteria</taxon>
        <taxon>Enterobacterales</taxon>
        <taxon>Hafniaceae</taxon>
        <taxon>Hafnia</taxon>
    </lineage>
</organism>
<dbReference type="RefSeq" id="WP_061553969.1">
    <property type="nucleotide sequence ID" value="NZ_NQMS01000018.1"/>
</dbReference>
<dbReference type="Proteomes" id="UP000218796">
    <property type="component" value="Unassembled WGS sequence"/>
</dbReference>
<dbReference type="AlphaFoldDB" id="A0A2A2M6N6"/>
<dbReference type="CDD" id="cd06529">
    <property type="entry name" value="S24_LexA-like"/>
    <property type="match status" value="1"/>
</dbReference>
<dbReference type="GO" id="GO:0003677">
    <property type="term" value="F:DNA binding"/>
    <property type="evidence" value="ECO:0007669"/>
    <property type="project" value="InterPro"/>
</dbReference>
<dbReference type="SUPFAM" id="SSF47413">
    <property type="entry name" value="lambda repressor-like DNA-binding domains"/>
    <property type="match status" value="1"/>
</dbReference>
<reference evidence="2 3" key="1">
    <citation type="submission" date="2017-08" db="EMBL/GenBank/DDBJ databases">
        <title>Draft Genome Sequence of Hafnia alvei CITHA-6 Isolated from Raw Bovine Milk.</title>
        <authorList>
            <person name="Culligan E.P."/>
            <person name="Mcsweeney A."/>
            <person name="O'Doherty C."/>
            <person name="Gleeson E."/>
            <person name="O'Riordan D."/>
            <person name="Sleator R.D."/>
        </authorList>
    </citation>
    <scope>NUCLEOTIDE SEQUENCE [LARGE SCALE GENOMIC DNA]</scope>
    <source>
        <strain evidence="2 3">CITHA-6</strain>
    </source>
</reference>
<dbReference type="SUPFAM" id="SSF51306">
    <property type="entry name" value="LexA/Signal peptidase"/>
    <property type="match status" value="1"/>
</dbReference>
<dbReference type="InterPro" id="IPR010982">
    <property type="entry name" value="Lambda_DNA-bd_dom_sf"/>
</dbReference>
<dbReference type="PANTHER" id="PTHR33516">
    <property type="entry name" value="LEXA REPRESSOR"/>
    <property type="match status" value="1"/>
</dbReference>
<dbReference type="CDD" id="cd00093">
    <property type="entry name" value="HTH_XRE"/>
    <property type="match status" value="1"/>
</dbReference>
<dbReference type="Gene3D" id="1.10.260.40">
    <property type="entry name" value="lambda repressor-like DNA-binding domains"/>
    <property type="match status" value="1"/>
</dbReference>
<dbReference type="InterPro" id="IPR050077">
    <property type="entry name" value="LexA_repressor"/>
</dbReference>
<feature type="domain" description="HTH cro/C1-type" evidence="1">
    <location>
        <begin position="8"/>
        <end position="61"/>
    </location>
</feature>
<sequence length="220" mass="24311">MTWYDLAKERMKALGVTQEDIAVHLGITKGAVSHWLNGRRQPTLQEISAIFNRLGIKDPVFNTDGTFSLQHGENPDTLPPEPQYSYPLFTSVQAGSFGAVGSYTEQDAKDWIGTTKKASDMAFWLVVEGHSMTAPTGSRPSFPEGMLILVDPAEDVASGDYCVAGIDNDTAVTFKRFVIEDGKPWLEPLNPNPRYQSLECGINCRIIGKVIKAQWPEDTF</sequence>
<dbReference type="InterPro" id="IPR036286">
    <property type="entry name" value="LexA/Signal_pep-like_sf"/>
</dbReference>
<evidence type="ECO:0000259" key="1">
    <source>
        <dbReference type="PROSITE" id="PS50943"/>
    </source>
</evidence>
<dbReference type="Pfam" id="PF00717">
    <property type="entry name" value="Peptidase_S24"/>
    <property type="match status" value="1"/>
</dbReference>
<dbReference type="OrthoDB" id="9791537at2"/>
<name>A0A2A2M6N6_9GAMM</name>
<protein>
    <submittedName>
        <fullName evidence="2">Phage repressor</fullName>
    </submittedName>
</protein>
<dbReference type="SMART" id="SM00530">
    <property type="entry name" value="HTH_XRE"/>
    <property type="match status" value="1"/>
</dbReference>
<dbReference type="Pfam" id="PF01381">
    <property type="entry name" value="HTH_3"/>
    <property type="match status" value="1"/>
</dbReference>